<sequence length="135" mass="14140">MLLSPLHLLALPLPSAAYAFMSERSGKAALLLLIAAVTVASIVSESFGHVRRLSSICAVAQPLFPSPQAWSESRLRISTGMTIDAMSSVTLLCSPSSAYSLPPSVLPLSPLHPPTSVLMPTGQGTRQSHCSQSGQ</sequence>
<feature type="signal peptide" evidence="3">
    <location>
        <begin position="1"/>
        <end position="17"/>
    </location>
</feature>
<feature type="transmembrane region" description="Helical" evidence="2">
    <location>
        <begin position="29"/>
        <end position="47"/>
    </location>
</feature>
<feature type="region of interest" description="Disordered" evidence="1">
    <location>
        <begin position="116"/>
        <end position="135"/>
    </location>
</feature>
<evidence type="ECO:0000256" key="1">
    <source>
        <dbReference type="SAM" id="MobiDB-lite"/>
    </source>
</evidence>
<keyword evidence="2" id="KW-1133">Transmembrane helix</keyword>
<name>A0A448XEJ3_9PLAT</name>
<reference evidence="4" key="1">
    <citation type="submission" date="2018-11" db="EMBL/GenBank/DDBJ databases">
        <authorList>
            <consortium name="Pathogen Informatics"/>
        </authorList>
    </citation>
    <scope>NUCLEOTIDE SEQUENCE</scope>
</reference>
<protein>
    <submittedName>
        <fullName evidence="4">Uncharacterized protein</fullName>
    </submittedName>
</protein>
<accession>A0A448XEJ3</accession>
<keyword evidence="3" id="KW-0732">Signal</keyword>
<feature type="compositionally biased region" description="Polar residues" evidence="1">
    <location>
        <begin position="122"/>
        <end position="135"/>
    </location>
</feature>
<keyword evidence="2" id="KW-0812">Transmembrane</keyword>
<organism evidence="4 5">
    <name type="scientific">Protopolystoma xenopodis</name>
    <dbReference type="NCBI Taxonomy" id="117903"/>
    <lineage>
        <taxon>Eukaryota</taxon>
        <taxon>Metazoa</taxon>
        <taxon>Spiralia</taxon>
        <taxon>Lophotrochozoa</taxon>
        <taxon>Platyhelminthes</taxon>
        <taxon>Monogenea</taxon>
        <taxon>Polyopisthocotylea</taxon>
        <taxon>Polystomatidea</taxon>
        <taxon>Polystomatidae</taxon>
        <taxon>Protopolystoma</taxon>
    </lineage>
</organism>
<evidence type="ECO:0000313" key="4">
    <source>
        <dbReference type="EMBL" id="VEL34883.1"/>
    </source>
</evidence>
<proteinExistence type="predicted"/>
<dbReference type="Proteomes" id="UP000784294">
    <property type="component" value="Unassembled WGS sequence"/>
</dbReference>
<evidence type="ECO:0000256" key="2">
    <source>
        <dbReference type="SAM" id="Phobius"/>
    </source>
</evidence>
<evidence type="ECO:0000256" key="3">
    <source>
        <dbReference type="SAM" id="SignalP"/>
    </source>
</evidence>
<comment type="caution">
    <text evidence="4">The sequence shown here is derived from an EMBL/GenBank/DDBJ whole genome shotgun (WGS) entry which is preliminary data.</text>
</comment>
<dbReference type="EMBL" id="CAAALY010248620">
    <property type="protein sequence ID" value="VEL34883.1"/>
    <property type="molecule type" value="Genomic_DNA"/>
</dbReference>
<evidence type="ECO:0000313" key="5">
    <source>
        <dbReference type="Proteomes" id="UP000784294"/>
    </source>
</evidence>
<keyword evidence="2" id="KW-0472">Membrane</keyword>
<feature type="chain" id="PRO_5019398371" evidence="3">
    <location>
        <begin position="18"/>
        <end position="135"/>
    </location>
</feature>
<dbReference type="AlphaFoldDB" id="A0A448XEJ3"/>
<keyword evidence="5" id="KW-1185">Reference proteome</keyword>
<gene>
    <name evidence="4" type="ORF">PXEA_LOCUS28323</name>
</gene>